<keyword evidence="3" id="KW-1185">Reference proteome</keyword>
<evidence type="ECO:0000313" key="3">
    <source>
        <dbReference type="Proteomes" id="UP000509510"/>
    </source>
</evidence>
<dbReference type="PANTHER" id="PTHR39599">
    <property type="entry name" value="GPI-ANCHORED PROTEIN (EUROFUNG)-RELATED-RELATED"/>
    <property type="match status" value="1"/>
</dbReference>
<dbReference type="PANTHER" id="PTHR39599:SF1">
    <property type="entry name" value="GPI-ANCHORED PROTEIN (EUROFUNG)"/>
    <property type="match status" value="1"/>
</dbReference>
<feature type="signal peptide" evidence="1">
    <location>
        <begin position="1"/>
        <end position="18"/>
    </location>
</feature>
<evidence type="ECO:0000313" key="2">
    <source>
        <dbReference type="EMBL" id="QKX55848.1"/>
    </source>
</evidence>
<reference evidence="3" key="1">
    <citation type="submission" date="2020-06" db="EMBL/GenBank/DDBJ databases">
        <title>A chromosome-scale genome assembly of Talaromyces rugulosus W13939.</title>
        <authorList>
            <person name="Wang B."/>
            <person name="Guo L."/>
            <person name="Ye K."/>
            <person name="Wang L."/>
        </authorList>
    </citation>
    <scope>NUCLEOTIDE SEQUENCE [LARGE SCALE GENOMIC DNA]</scope>
    <source>
        <strain evidence="3">W13939</strain>
    </source>
</reference>
<accession>A0A7H8QPP9</accession>
<sequence length="274" mass="27324">MKQSLLYLVAALGSLSWCEERAPFTQPLDLEASRYQASRILRILKRDDNCPADYSGCSDQGDSNVCCRSGTTCTVDAANNIACCPTGAACTGTLGATATGDSNGGGGGGAQETSTTSGFMFPHSTTAGATTTSASLASITGSTIAGAAYPFIYIPTSFANAATCVSYYSFCQEEYTSCVASLGGQHGVTVAGGGGGGVTVAGNPALTTAPAAVSICSSLSTRACYGLEEGYCSSFGSATASGGDFVTGSNAPQRRSSLSEIMLAAAAGALGMFL</sequence>
<dbReference type="Proteomes" id="UP000509510">
    <property type="component" value="Chromosome II"/>
</dbReference>
<dbReference type="KEGG" id="trg:TRUGW13939_02947"/>
<proteinExistence type="predicted"/>
<dbReference type="GeneID" id="55990453"/>
<name>A0A7H8QPP9_TALRU</name>
<dbReference type="RefSeq" id="XP_035342026.1">
    <property type="nucleotide sequence ID" value="XM_035486133.1"/>
</dbReference>
<dbReference type="EMBL" id="CP055899">
    <property type="protein sequence ID" value="QKX55848.1"/>
    <property type="molecule type" value="Genomic_DNA"/>
</dbReference>
<organism evidence="2 3">
    <name type="scientific">Talaromyces rugulosus</name>
    <name type="common">Penicillium rugulosum</name>
    <dbReference type="NCBI Taxonomy" id="121627"/>
    <lineage>
        <taxon>Eukaryota</taxon>
        <taxon>Fungi</taxon>
        <taxon>Dikarya</taxon>
        <taxon>Ascomycota</taxon>
        <taxon>Pezizomycotina</taxon>
        <taxon>Eurotiomycetes</taxon>
        <taxon>Eurotiomycetidae</taxon>
        <taxon>Eurotiales</taxon>
        <taxon>Trichocomaceae</taxon>
        <taxon>Talaromyces</taxon>
        <taxon>Talaromyces sect. Islandici</taxon>
    </lineage>
</organism>
<protein>
    <submittedName>
        <fullName evidence="2">Uncharacterized protein</fullName>
    </submittedName>
</protein>
<evidence type="ECO:0000256" key="1">
    <source>
        <dbReference type="SAM" id="SignalP"/>
    </source>
</evidence>
<feature type="chain" id="PRO_5028980319" evidence="1">
    <location>
        <begin position="19"/>
        <end position="274"/>
    </location>
</feature>
<dbReference type="AlphaFoldDB" id="A0A7H8QPP9"/>
<keyword evidence="1" id="KW-0732">Signal</keyword>
<gene>
    <name evidence="2" type="ORF">TRUGW13939_02947</name>
</gene>
<dbReference type="OrthoDB" id="5410926at2759"/>